<name>A0A0E9QIQ3_ANGAN</name>
<reference evidence="1" key="1">
    <citation type="submission" date="2014-11" db="EMBL/GenBank/DDBJ databases">
        <authorList>
            <person name="Amaro Gonzalez C."/>
        </authorList>
    </citation>
    <scope>NUCLEOTIDE SEQUENCE</scope>
</reference>
<reference evidence="1" key="2">
    <citation type="journal article" date="2015" name="Fish Shellfish Immunol.">
        <title>Early steps in the European eel (Anguilla anguilla)-Vibrio vulnificus interaction in the gills: Role of the RtxA13 toxin.</title>
        <authorList>
            <person name="Callol A."/>
            <person name="Pajuelo D."/>
            <person name="Ebbesson L."/>
            <person name="Teles M."/>
            <person name="MacKenzie S."/>
            <person name="Amaro C."/>
        </authorList>
    </citation>
    <scope>NUCLEOTIDE SEQUENCE</scope>
</reference>
<accession>A0A0E9QIQ3</accession>
<proteinExistence type="predicted"/>
<dbReference type="EMBL" id="GBXM01092614">
    <property type="protein sequence ID" value="JAH15963.1"/>
    <property type="molecule type" value="Transcribed_RNA"/>
</dbReference>
<evidence type="ECO:0000313" key="1">
    <source>
        <dbReference type="EMBL" id="JAH15963.1"/>
    </source>
</evidence>
<sequence>MMTSIASINLIPCSCTCYKTVSNVHNKYCFLTSQHAACTK</sequence>
<dbReference type="AlphaFoldDB" id="A0A0E9QIQ3"/>
<organism evidence="1">
    <name type="scientific">Anguilla anguilla</name>
    <name type="common">European freshwater eel</name>
    <name type="synonym">Muraena anguilla</name>
    <dbReference type="NCBI Taxonomy" id="7936"/>
    <lineage>
        <taxon>Eukaryota</taxon>
        <taxon>Metazoa</taxon>
        <taxon>Chordata</taxon>
        <taxon>Craniata</taxon>
        <taxon>Vertebrata</taxon>
        <taxon>Euteleostomi</taxon>
        <taxon>Actinopterygii</taxon>
        <taxon>Neopterygii</taxon>
        <taxon>Teleostei</taxon>
        <taxon>Anguilliformes</taxon>
        <taxon>Anguillidae</taxon>
        <taxon>Anguilla</taxon>
    </lineage>
</organism>
<protein>
    <submittedName>
        <fullName evidence="1">Uncharacterized protein</fullName>
    </submittedName>
</protein>